<evidence type="ECO:0000259" key="1">
    <source>
        <dbReference type="PROSITE" id="PS50181"/>
    </source>
</evidence>
<protein>
    <recommendedName>
        <fullName evidence="1">F-box domain-containing protein</fullName>
    </recommendedName>
</protein>
<evidence type="ECO:0000313" key="2">
    <source>
        <dbReference type="EMBL" id="KAF2255818.1"/>
    </source>
</evidence>
<organism evidence="2 3">
    <name type="scientific">Trematosphaeria pertusa</name>
    <dbReference type="NCBI Taxonomy" id="390896"/>
    <lineage>
        <taxon>Eukaryota</taxon>
        <taxon>Fungi</taxon>
        <taxon>Dikarya</taxon>
        <taxon>Ascomycota</taxon>
        <taxon>Pezizomycotina</taxon>
        <taxon>Dothideomycetes</taxon>
        <taxon>Pleosporomycetidae</taxon>
        <taxon>Pleosporales</taxon>
        <taxon>Massarineae</taxon>
        <taxon>Trematosphaeriaceae</taxon>
        <taxon>Trematosphaeria</taxon>
    </lineage>
</organism>
<dbReference type="PROSITE" id="PS50181">
    <property type="entry name" value="FBOX"/>
    <property type="match status" value="1"/>
</dbReference>
<dbReference type="Proteomes" id="UP000800094">
    <property type="component" value="Unassembled WGS sequence"/>
</dbReference>
<reference evidence="2" key="1">
    <citation type="journal article" date="2020" name="Stud. Mycol.">
        <title>101 Dothideomycetes genomes: a test case for predicting lifestyles and emergence of pathogens.</title>
        <authorList>
            <person name="Haridas S."/>
            <person name="Albert R."/>
            <person name="Binder M."/>
            <person name="Bloem J."/>
            <person name="Labutti K."/>
            <person name="Salamov A."/>
            <person name="Andreopoulos B."/>
            <person name="Baker S."/>
            <person name="Barry K."/>
            <person name="Bills G."/>
            <person name="Bluhm B."/>
            <person name="Cannon C."/>
            <person name="Castanera R."/>
            <person name="Culley D."/>
            <person name="Daum C."/>
            <person name="Ezra D."/>
            <person name="Gonzalez J."/>
            <person name="Henrissat B."/>
            <person name="Kuo A."/>
            <person name="Liang C."/>
            <person name="Lipzen A."/>
            <person name="Lutzoni F."/>
            <person name="Magnuson J."/>
            <person name="Mondo S."/>
            <person name="Nolan M."/>
            <person name="Ohm R."/>
            <person name="Pangilinan J."/>
            <person name="Park H.-J."/>
            <person name="Ramirez L."/>
            <person name="Alfaro M."/>
            <person name="Sun H."/>
            <person name="Tritt A."/>
            <person name="Yoshinaga Y."/>
            <person name="Zwiers L.-H."/>
            <person name="Turgeon B."/>
            <person name="Goodwin S."/>
            <person name="Spatafora J."/>
            <person name="Crous P."/>
            <person name="Grigoriev I."/>
        </authorList>
    </citation>
    <scope>NUCLEOTIDE SEQUENCE</scope>
    <source>
        <strain evidence="2">CBS 122368</strain>
    </source>
</reference>
<dbReference type="CDD" id="cd09917">
    <property type="entry name" value="F-box_SF"/>
    <property type="match status" value="1"/>
</dbReference>
<name>A0A6A6IZZ9_9PLEO</name>
<dbReference type="SUPFAM" id="SSF81383">
    <property type="entry name" value="F-box domain"/>
    <property type="match status" value="1"/>
</dbReference>
<sequence length="483" mass="56366">MARLTDLPLEIVTEVFHHLGSIDDVHHFQRACRKTHDAIQSPTVYTDIMRSVIGNAPQHRFDISLSRMLDLHHDIVRHYSQGGGAIPLTQTPADCAEGPCTDCLPDARIDEIVARYQGLKVLRDQWLARQLKSNDLLAANSSTEAHEYINKYDWIRHRDEDFQDDGVSRLSPETESYANFNPDQQARFYAALTSVWLFNEIRWTLAQFAYPSGGSFNFQTRLADDCKKWIHGRTERPILDELDRYAVFQFMYHHLLPLHGRFLADRNSSKLPLTFPSELRKSSVFCARFLQAFLVAGQAYFQPPDIIDLIVRSRLSRKPPYPMADLPDSSEKSLRPYNAVPFSADLDYSTEMSCPSHVSHRLLRNTMHHLHIVKRASIFQASHIGRPFRYTAQPATTELFNIDDLSAEFFKDRALVAFEKYEKKYLKMVGEDVREDEEKDIRKVFKTRWPKVWWMVWWWANSEEKARAKMERWREEVPPPRAH</sequence>
<dbReference type="InterPro" id="IPR036047">
    <property type="entry name" value="F-box-like_dom_sf"/>
</dbReference>
<dbReference type="OrthoDB" id="5384804at2759"/>
<feature type="domain" description="F-box" evidence="1">
    <location>
        <begin position="1"/>
        <end position="48"/>
    </location>
</feature>
<proteinExistence type="predicted"/>
<dbReference type="EMBL" id="ML987189">
    <property type="protein sequence ID" value="KAF2255818.1"/>
    <property type="molecule type" value="Genomic_DNA"/>
</dbReference>
<dbReference type="InterPro" id="IPR001810">
    <property type="entry name" value="F-box_dom"/>
</dbReference>
<evidence type="ECO:0000313" key="3">
    <source>
        <dbReference type="Proteomes" id="UP000800094"/>
    </source>
</evidence>
<dbReference type="AlphaFoldDB" id="A0A6A6IZZ9"/>
<keyword evidence="3" id="KW-1185">Reference proteome</keyword>
<gene>
    <name evidence="2" type="ORF">BU26DRAFT_412053</name>
</gene>
<dbReference type="GeneID" id="54576281"/>
<accession>A0A6A6IZZ9</accession>
<dbReference type="RefSeq" id="XP_033690822.1">
    <property type="nucleotide sequence ID" value="XM_033822951.1"/>
</dbReference>
<dbReference type="Pfam" id="PF00646">
    <property type="entry name" value="F-box"/>
    <property type="match status" value="1"/>
</dbReference>